<evidence type="ECO:0000256" key="2">
    <source>
        <dbReference type="ARBA" id="ARBA00022771"/>
    </source>
</evidence>
<dbReference type="Gene3D" id="3.30.40.10">
    <property type="entry name" value="Zinc/RING finger domain, C3HC4 (zinc finger)"/>
    <property type="match status" value="1"/>
</dbReference>
<evidence type="ECO:0000256" key="4">
    <source>
        <dbReference type="PROSITE-ProRule" id="PRU00146"/>
    </source>
</evidence>
<dbReference type="GO" id="GO:0008270">
    <property type="term" value="F:zinc ion binding"/>
    <property type="evidence" value="ECO:0007669"/>
    <property type="project" value="UniProtKB-KW"/>
</dbReference>
<proteinExistence type="predicted"/>
<sequence>MTTIGQSCAGCRRTIQTKEMLACHTCKRKYDIVCANISEKHFRSMTPERKLAWICPQCHSRQPKGDNTISPPSRAGSVAADLAHHAEDNHLNVTKRKKGKSPPSSVPTCNYIPDDQMQLLIKELSNSVEVKIKELVTEELKNIKTQLCEFQSSLSFFNTQVEEIKTSLNQKDEMIRKLKIENESLQSASKDYANRLCLIEQNLRQSNIEINGVPEHRTENIILAVNHLAKTVGEPLTDSDIVQATRVAKVNKDNNKPRAIVVKLRTPRVRDSLLAAVSRFNKKQPLDKLSSQHLGISGDRKPVYVSEHLCPASKQLHAATRIMAKDLSYKFVWVRNGKIFVRKDELSPALLVRNQEFLLQLS</sequence>
<evidence type="ECO:0000256" key="5">
    <source>
        <dbReference type="SAM" id="Coils"/>
    </source>
</evidence>
<evidence type="ECO:0000256" key="3">
    <source>
        <dbReference type="ARBA" id="ARBA00022833"/>
    </source>
</evidence>
<feature type="domain" description="PHD-type" evidence="7">
    <location>
        <begin position="5"/>
        <end position="61"/>
    </location>
</feature>
<dbReference type="AlphaFoldDB" id="A0A194QEB0"/>
<dbReference type="CDD" id="cd15489">
    <property type="entry name" value="PHD_SF"/>
    <property type="match status" value="1"/>
</dbReference>
<feature type="coiled-coil region" evidence="5">
    <location>
        <begin position="161"/>
        <end position="195"/>
    </location>
</feature>
<dbReference type="InterPro" id="IPR004244">
    <property type="entry name" value="Transposase_22"/>
</dbReference>
<keyword evidence="1" id="KW-0479">Metal-binding</keyword>
<keyword evidence="2 4" id="KW-0863">Zinc-finger</keyword>
<dbReference type="STRING" id="66420.A0A194QEB0"/>
<dbReference type="InterPro" id="IPR057251">
    <property type="entry name" value="FP_C"/>
</dbReference>
<dbReference type="InterPro" id="IPR013083">
    <property type="entry name" value="Znf_RING/FYVE/PHD"/>
</dbReference>
<dbReference type="SUPFAM" id="SSF57903">
    <property type="entry name" value="FYVE/PHD zinc finger"/>
    <property type="match status" value="1"/>
</dbReference>
<organism evidence="8 9">
    <name type="scientific">Papilio xuthus</name>
    <name type="common">Asian swallowtail butterfly</name>
    <dbReference type="NCBI Taxonomy" id="66420"/>
    <lineage>
        <taxon>Eukaryota</taxon>
        <taxon>Metazoa</taxon>
        <taxon>Ecdysozoa</taxon>
        <taxon>Arthropoda</taxon>
        <taxon>Hexapoda</taxon>
        <taxon>Insecta</taxon>
        <taxon>Pterygota</taxon>
        <taxon>Neoptera</taxon>
        <taxon>Endopterygota</taxon>
        <taxon>Lepidoptera</taxon>
        <taxon>Glossata</taxon>
        <taxon>Ditrysia</taxon>
        <taxon>Papilionoidea</taxon>
        <taxon>Papilionidae</taxon>
        <taxon>Papilioninae</taxon>
        <taxon>Papilio</taxon>
    </lineage>
</organism>
<keyword evidence="5" id="KW-0175">Coiled coil</keyword>
<protein>
    <recommendedName>
        <fullName evidence="7">PHD-type domain-containing protein</fullName>
    </recommendedName>
</protein>
<keyword evidence="9" id="KW-1185">Reference proteome</keyword>
<dbReference type="PANTHER" id="PTHR11505">
    <property type="entry name" value="L1 TRANSPOSABLE ELEMENT-RELATED"/>
    <property type="match status" value="1"/>
</dbReference>
<dbReference type="Proteomes" id="UP000053268">
    <property type="component" value="Unassembled WGS sequence"/>
</dbReference>
<evidence type="ECO:0000313" key="9">
    <source>
        <dbReference type="Proteomes" id="UP000053268"/>
    </source>
</evidence>
<evidence type="ECO:0000256" key="1">
    <source>
        <dbReference type="ARBA" id="ARBA00022723"/>
    </source>
</evidence>
<name>A0A194QEB0_PAPXU</name>
<accession>A0A194QEB0</accession>
<dbReference type="PROSITE" id="PS50016">
    <property type="entry name" value="ZF_PHD_2"/>
    <property type="match status" value="1"/>
</dbReference>
<dbReference type="InterPro" id="IPR019787">
    <property type="entry name" value="Znf_PHD-finger"/>
</dbReference>
<dbReference type="EMBL" id="KQ459054">
    <property type="protein sequence ID" value="KPJ03878.1"/>
    <property type="molecule type" value="Genomic_DNA"/>
</dbReference>
<dbReference type="InterPro" id="IPR011011">
    <property type="entry name" value="Znf_FYVE_PHD"/>
</dbReference>
<feature type="region of interest" description="Disordered" evidence="6">
    <location>
        <begin position="87"/>
        <end position="108"/>
    </location>
</feature>
<dbReference type="Gene3D" id="3.30.70.1820">
    <property type="entry name" value="L1 transposable element, RRM domain"/>
    <property type="match status" value="1"/>
</dbReference>
<keyword evidence="3" id="KW-0862">Zinc</keyword>
<reference evidence="8 9" key="1">
    <citation type="journal article" date="2015" name="Nat. Commun.">
        <title>Outbred genome sequencing and CRISPR/Cas9 gene editing in butterflies.</title>
        <authorList>
            <person name="Li X."/>
            <person name="Fan D."/>
            <person name="Zhang W."/>
            <person name="Liu G."/>
            <person name="Zhang L."/>
            <person name="Zhao L."/>
            <person name="Fang X."/>
            <person name="Chen L."/>
            <person name="Dong Y."/>
            <person name="Chen Y."/>
            <person name="Ding Y."/>
            <person name="Zhao R."/>
            <person name="Feng M."/>
            <person name="Zhu Y."/>
            <person name="Feng Y."/>
            <person name="Jiang X."/>
            <person name="Zhu D."/>
            <person name="Xiang H."/>
            <person name="Feng X."/>
            <person name="Li S."/>
            <person name="Wang J."/>
            <person name="Zhang G."/>
            <person name="Kronforst M.R."/>
            <person name="Wang W."/>
        </authorList>
    </citation>
    <scope>NUCLEOTIDE SEQUENCE [LARGE SCALE GENOMIC DNA]</scope>
    <source>
        <strain evidence="8">Ya'a_city_454_Px</strain>
        <tissue evidence="8">Whole body</tissue>
    </source>
</reference>
<evidence type="ECO:0000259" key="7">
    <source>
        <dbReference type="PROSITE" id="PS50016"/>
    </source>
</evidence>
<evidence type="ECO:0000313" key="8">
    <source>
        <dbReference type="EMBL" id="KPJ03878.1"/>
    </source>
</evidence>
<dbReference type="Pfam" id="PF25298">
    <property type="entry name" value="Baculo_FP_2nd"/>
    <property type="match status" value="1"/>
</dbReference>
<evidence type="ECO:0000256" key="6">
    <source>
        <dbReference type="SAM" id="MobiDB-lite"/>
    </source>
</evidence>
<gene>
    <name evidence="8" type="ORF">RR46_01830</name>
</gene>